<evidence type="ECO:0000313" key="2">
    <source>
        <dbReference type="Proteomes" id="UP001062846"/>
    </source>
</evidence>
<protein>
    <submittedName>
        <fullName evidence="1">Uncharacterized protein</fullName>
    </submittedName>
</protein>
<comment type="caution">
    <text evidence="1">The sequence shown here is derived from an EMBL/GenBank/DDBJ whole genome shotgun (WGS) entry which is preliminary data.</text>
</comment>
<proteinExistence type="predicted"/>
<accession>A0ACC0NRS2</accession>
<organism evidence="1 2">
    <name type="scientific">Rhododendron molle</name>
    <name type="common">Chinese azalea</name>
    <name type="synonym">Azalea mollis</name>
    <dbReference type="NCBI Taxonomy" id="49168"/>
    <lineage>
        <taxon>Eukaryota</taxon>
        <taxon>Viridiplantae</taxon>
        <taxon>Streptophyta</taxon>
        <taxon>Embryophyta</taxon>
        <taxon>Tracheophyta</taxon>
        <taxon>Spermatophyta</taxon>
        <taxon>Magnoliopsida</taxon>
        <taxon>eudicotyledons</taxon>
        <taxon>Gunneridae</taxon>
        <taxon>Pentapetalae</taxon>
        <taxon>asterids</taxon>
        <taxon>Ericales</taxon>
        <taxon>Ericaceae</taxon>
        <taxon>Ericoideae</taxon>
        <taxon>Rhodoreae</taxon>
        <taxon>Rhododendron</taxon>
    </lineage>
</organism>
<dbReference type="EMBL" id="CM046392">
    <property type="protein sequence ID" value="KAI8555960.1"/>
    <property type="molecule type" value="Genomic_DNA"/>
</dbReference>
<dbReference type="Proteomes" id="UP001062846">
    <property type="component" value="Chromosome 5"/>
</dbReference>
<gene>
    <name evidence="1" type="ORF">RHMOL_Rhmol05G0216000</name>
</gene>
<name>A0ACC0NRS2_RHOML</name>
<reference evidence="1" key="1">
    <citation type="submission" date="2022-02" db="EMBL/GenBank/DDBJ databases">
        <title>Plant Genome Project.</title>
        <authorList>
            <person name="Zhang R.-G."/>
        </authorList>
    </citation>
    <scope>NUCLEOTIDE SEQUENCE</scope>
    <source>
        <strain evidence="1">AT1</strain>
    </source>
</reference>
<keyword evidence="2" id="KW-1185">Reference proteome</keyword>
<evidence type="ECO:0000313" key="1">
    <source>
        <dbReference type="EMBL" id="KAI8555960.1"/>
    </source>
</evidence>
<sequence>MVLRSCVHSTMLRIFELPDFIFSTNDRESFIVEMRSELPDARFDGSEVHNTVLRTPLYNAISQFLSQTVYAHFD</sequence>